<evidence type="ECO:0000313" key="2">
    <source>
        <dbReference type="Proteomes" id="UP000038045"/>
    </source>
</evidence>
<feature type="transmembrane region" description="Helical" evidence="1">
    <location>
        <begin position="82"/>
        <end position="104"/>
    </location>
</feature>
<reference evidence="3" key="1">
    <citation type="submission" date="2017-02" db="UniProtKB">
        <authorList>
            <consortium name="WormBaseParasite"/>
        </authorList>
    </citation>
    <scope>IDENTIFICATION</scope>
</reference>
<feature type="transmembrane region" description="Helical" evidence="1">
    <location>
        <begin position="279"/>
        <end position="300"/>
    </location>
</feature>
<feature type="transmembrane region" description="Helical" evidence="1">
    <location>
        <begin position="131"/>
        <end position="151"/>
    </location>
</feature>
<keyword evidence="2" id="KW-1185">Reference proteome</keyword>
<dbReference type="AlphaFoldDB" id="A0A0N4ZXH7"/>
<organism evidence="2 3">
    <name type="scientific">Parastrongyloides trichosuri</name>
    <name type="common">Possum-specific nematode worm</name>
    <dbReference type="NCBI Taxonomy" id="131310"/>
    <lineage>
        <taxon>Eukaryota</taxon>
        <taxon>Metazoa</taxon>
        <taxon>Ecdysozoa</taxon>
        <taxon>Nematoda</taxon>
        <taxon>Chromadorea</taxon>
        <taxon>Rhabditida</taxon>
        <taxon>Tylenchina</taxon>
        <taxon>Panagrolaimomorpha</taxon>
        <taxon>Strongyloidoidea</taxon>
        <taxon>Strongyloididae</taxon>
        <taxon>Parastrongyloides</taxon>
    </lineage>
</organism>
<proteinExistence type="predicted"/>
<dbReference type="Proteomes" id="UP000038045">
    <property type="component" value="Unplaced"/>
</dbReference>
<accession>A0A0N4ZXH7</accession>
<feature type="transmembrane region" description="Helical" evidence="1">
    <location>
        <begin position="193"/>
        <end position="216"/>
    </location>
</feature>
<feature type="transmembrane region" description="Helical" evidence="1">
    <location>
        <begin position="237"/>
        <end position="267"/>
    </location>
</feature>
<keyword evidence="1" id="KW-0812">Transmembrane</keyword>
<keyword evidence="1" id="KW-1133">Transmembrane helix</keyword>
<keyword evidence="1" id="KW-0472">Membrane</keyword>
<evidence type="ECO:0000256" key="1">
    <source>
        <dbReference type="SAM" id="Phobius"/>
    </source>
</evidence>
<name>A0A0N4ZXH7_PARTI</name>
<sequence length="318" mass="37290">MIQEIVEKLTFSLGVLAISLNLLAFALFRYRHTPKIDKYLIFLKWTRFPDLMVPLTTGVMTNFVQLYPFLGNASCGVCYWVQSSMLCNYMIMLALVVTLINNIIRKLSYMFRYNVFVINKPTFHCTIFERYFTILGLLILPTPFLAVAYSFPLERGEYNTYYKNVDILFEQFPESTHIILLYKPEISLTNTCLIFITVGCIYLIMTIYITIAWYAIPLEKKLKEAKKEGRGITNQKIVKAIFYLRLSIILPVFFTLLPNFIIYLYFVFSRIPPNDKLSYVIYTPIMYQIYAVINPITIMYQGKLFAVKKRTIIMSIKR</sequence>
<evidence type="ECO:0000313" key="3">
    <source>
        <dbReference type="WBParaSite" id="PTRK_0001339000.1"/>
    </source>
</evidence>
<feature type="transmembrane region" description="Helical" evidence="1">
    <location>
        <begin position="51"/>
        <end position="70"/>
    </location>
</feature>
<feature type="transmembrane region" description="Helical" evidence="1">
    <location>
        <begin position="12"/>
        <end position="30"/>
    </location>
</feature>
<dbReference type="WBParaSite" id="PTRK_0001339000.1">
    <property type="protein sequence ID" value="PTRK_0001339000.1"/>
    <property type="gene ID" value="PTRK_0001339000"/>
</dbReference>
<protein>
    <submittedName>
        <fullName evidence="3">G_PROTEIN_RECEP_F1_2 domain-containing protein</fullName>
    </submittedName>
</protein>